<evidence type="ECO:0000259" key="1">
    <source>
        <dbReference type="Pfam" id="PF12315"/>
    </source>
</evidence>
<protein>
    <recommendedName>
        <fullName evidence="1">Protein DA1-like domain-containing protein</fullName>
    </recommendedName>
</protein>
<name>A0A1F5T7V8_9BACT</name>
<feature type="domain" description="Protein DA1-like" evidence="1">
    <location>
        <begin position="134"/>
        <end position="222"/>
    </location>
</feature>
<reference evidence="2 3" key="1">
    <citation type="journal article" date="2016" name="Nat. Commun.">
        <title>Thousands of microbial genomes shed light on interconnected biogeochemical processes in an aquifer system.</title>
        <authorList>
            <person name="Anantharaman K."/>
            <person name="Brown C.T."/>
            <person name="Hug L.A."/>
            <person name="Sharon I."/>
            <person name="Castelle C.J."/>
            <person name="Probst A.J."/>
            <person name="Thomas B.C."/>
            <person name="Singh A."/>
            <person name="Wilkins M.J."/>
            <person name="Karaoz U."/>
            <person name="Brodie E.L."/>
            <person name="Williams K.H."/>
            <person name="Hubbard S.S."/>
            <person name="Banfield J.F."/>
        </authorList>
    </citation>
    <scope>NUCLEOTIDE SEQUENCE [LARGE SCALE GENOMIC DNA]</scope>
</reference>
<dbReference type="EMBL" id="MFGM01000065">
    <property type="protein sequence ID" value="OGF35019.1"/>
    <property type="molecule type" value="Genomic_DNA"/>
</dbReference>
<proteinExistence type="predicted"/>
<evidence type="ECO:0000313" key="3">
    <source>
        <dbReference type="Proteomes" id="UP000178656"/>
    </source>
</evidence>
<organism evidence="2 3">
    <name type="scientific">Candidatus Falkowbacteria bacterium RIFOXYC2_FULL_48_21</name>
    <dbReference type="NCBI Taxonomy" id="1798005"/>
    <lineage>
        <taxon>Bacteria</taxon>
        <taxon>Candidatus Falkowiibacteriota</taxon>
    </lineage>
</organism>
<gene>
    <name evidence="2" type="ORF">A2482_01290</name>
</gene>
<accession>A0A1F5T7V8</accession>
<dbReference type="AlphaFoldDB" id="A0A1F5T7V8"/>
<dbReference type="Proteomes" id="UP000178656">
    <property type="component" value="Unassembled WGS sequence"/>
</dbReference>
<dbReference type="Pfam" id="PF12315">
    <property type="entry name" value="DA1-like"/>
    <property type="match status" value="1"/>
</dbReference>
<dbReference type="InterPro" id="IPR022087">
    <property type="entry name" value="DA1-like_dom"/>
</dbReference>
<evidence type="ECO:0000313" key="2">
    <source>
        <dbReference type="EMBL" id="OGF35019.1"/>
    </source>
</evidence>
<comment type="caution">
    <text evidence="2">The sequence shown here is derived from an EMBL/GenBank/DDBJ whole genome shotgun (WGS) entry which is preliminary data.</text>
</comment>
<sequence>MNANEEICHVCFHPVKRKLYETSTGKMLCVACMRRNRNCFACDTLTVKDKALRFSDGRYVCSECARKAVYEINAKRFAAIKGRLAWAPKMPVKFKIVSRETLPRRRRRTPLNFGQSKALYESHGRQLLIVSHEIEILIGLPVVLFEAIVVHELFHAWLHENFAVGIMNRDEEEWLCEHLALLYLRACRAKKPWRKVVQARREQYRFKRADEFKERTQKQVIKQLLTEARKNRKRRNRCPT</sequence>